<dbReference type="InterPro" id="IPR001971">
    <property type="entry name" value="Ribosomal_uS11"/>
</dbReference>
<name>A0ABR3T584_9PEZI</name>
<dbReference type="HAMAP" id="MF_01310">
    <property type="entry name" value="Ribosomal_uS11"/>
    <property type="match status" value="1"/>
</dbReference>
<dbReference type="Gene3D" id="3.30.420.80">
    <property type="entry name" value="Ribosomal protein S11"/>
    <property type="match status" value="1"/>
</dbReference>
<reference evidence="5 6" key="1">
    <citation type="submission" date="2024-02" db="EMBL/GenBank/DDBJ databases">
        <title>De novo assembly and annotation of 12 fungi associated with fruit tree decline syndrome in Ontario, Canada.</title>
        <authorList>
            <person name="Sulman M."/>
            <person name="Ellouze W."/>
            <person name="Ilyukhin E."/>
        </authorList>
    </citation>
    <scope>NUCLEOTIDE SEQUENCE [LARGE SCALE GENOMIC DNA]</scope>
    <source>
        <strain evidence="5 6">M1-105</strain>
    </source>
</reference>
<evidence type="ECO:0000256" key="1">
    <source>
        <dbReference type="ARBA" id="ARBA00006194"/>
    </source>
</evidence>
<evidence type="ECO:0000313" key="5">
    <source>
        <dbReference type="EMBL" id="KAL1634680.1"/>
    </source>
</evidence>
<comment type="similarity">
    <text evidence="1">Belongs to the universal ribosomal protein uS11 family.</text>
</comment>
<dbReference type="SUPFAM" id="SSF53137">
    <property type="entry name" value="Translational machinery components"/>
    <property type="match status" value="1"/>
</dbReference>
<comment type="caution">
    <text evidence="5">The sequence shown here is derived from an EMBL/GenBank/DDBJ whole genome shotgun (WGS) entry which is preliminary data.</text>
</comment>
<proteinExistence type="inferred from homology"/>
<feature type="region of interest" description="Disordered" evidence="4">
    <location>
        <begin position="45"/>
        <end position="97"/>
    </location>
</feature>
<dbReference type="Proteomes" id="UP001521116">
    <property type="component" value="Unassembled WGS sequence"/>
</dbReference>
<keyword evidence="3" id="KW-0687">Ribonucleoprotein</keyword>
<dbReference type="EMBL" id="JAJVDC020000014">
    <property type="protein sequence ID" value="KAL1634680.1"/>
    <property type="molecule type" value="Genomic_DNA"/>
</dbReference>
<keyword evidence="2" id="KW-0689">Ribosomal protein</keyword>
<evidence type="ECO:0000256" key="4">
    <source>
        <dbReference type="SAM" id="MobiDB-lite"/>
    </source>
</evidence>
<evidence type="ECO:0000256" key="3">
    <source>
        <dbReference type="ARBA" id="ARBA00023274"/>
    </source>
</evidence>
<keyword evidence="6" id="KW-1185">Reference proteome</keyword>
<protein>
    <submittedName>
        <fullName evidence="5">Uncharacterized protein</fullName>
    </submittedName>
</protein>
<feature type="compositionally biased region" description="Polar residues" evidence="4">
    <location>
        <begin position="55"/>
        <end position="64"/>
    </location>
</feature>
<dbReference type="Pfam" id="PF00411">
    <property type="entry name" value="Ribosomal_S11"/>
    <property type="match status" value="1"/>
</dbReference>
<sequence length="223" mass="24348">MVLENTAQRAFSALGGSICLSCRASQSLARPAFVNTTTPRSLFSTTTRRAADGPSSVSSLSSAFMTGGRRRNNDFSPSDMLSNKSGFDMKPGEASLTEEPEPHHLHIVSSKHNTHLTLSRPDKNSIISVAAGNIGFRKAGRSTYDAAYQLAAFVLSTIQERGLLMEIKRLELVFRGFGDGREAVRKAIMGPEGMMIRNRIVRVTDTTRLKFGGTRSKKPRRLG</sequence>
<gene>
    <name evidence="5" type="ORF">SLS56_002082</name>
</gene>
<feature type="compositionally biased region" description="Polar residues" evidence="4">
    <location>
        <begin position="74"/>
        <end position="85"/>
    </location>
</feature>
<dbReference type="PANTHER" id="PTHR11759">
    <property type="entry name" value="40S RIBOSOMAL PROTEIN S14/30S RIBOSOMAL PROTEIN S11"/>
    <property type="match status" value="1"/>
</dbReference>
<organism evidence="5 6">
    <name type="scientific">Neofusicoccum ribis</name>
    <dbReference type="NCBI Taxonomy" id="45134"/>
    <lineage>
        <taxon>Eukaryota</taxon>
        <taxon>Fungi</taxon>
        <taxon>Dikarya</taxon>
        <taxon>Ascomycota</taxon>
        <taxon>Pezizomycotina</taxon>
        <taxon>Dothideomycetes</taxon>
        <taxon>Dothideomycetes incertae sedis</taxon>
        <taxon>Botryosphaeriales</taxon>
        <taxon>Botryosphaeriaceae</taxon>
        <taxon>Neofusicoccum</taxon>
    </lineage>
</organism>
<dbReference type="InterPro" id="IPR036967">
    <property type="entry name" value="Ribosomal_uS11_sf"/>
</dbReference>
<evidence type="ECO:0000256" key="2">
    <source>
        <dbReference type="ARBA" id="ARBA00022980"/>
    </source>
</evidence>
<evidence type="ECO:0000313" key="6">
    <source>
        <dbReference type="Proteomes" id="UP001521116"/>
    </source>
</evidence>
<accession>A0ABR3T584</accession>